<sequence>MNNDSQVIVSKKERLHWLDYSKTIGMYLVVLGHVKDNTLLLKGIIYSFHMPLFFFLSGFLHKLRIGGGGKFCVSLVKQLVIPFFIFNGLTLLTKIKDIQTNGLIVTVYDFLKDFFESTFLGDLPVGPTWFILSLIWMKIIMFLLLKIREDFLSLLIIEIIWITALTLYYTLDFPQIPNYFHLGSSLLGFPFYLAGFLLKLKYKETIAWIKRKRWTIGLIFVFYIIGFLFNGFASLEGCKVGNYILLMYLTGLCGTLLTIVSTHLLKRPNKWVYVLSCGMIVILCTHGFILNMTINKFPIFELYSWAWYIYAVISCIIIMIIEIPIILFCSRYFKWAMGGRKIF</sequence>
<protein>
    <submittedName>
        <fullName evidence="3">Acyltransferase family protein</fullName>
    </submittedName>
</protein>
<dbReference type="AlphaFoldDB" id="A0AAW4V232"/>
<organism evidence="3 4">
    <name type="scientific">Phocaeicola vulgatus</name>
    <name type="common">Bacteroides vulgatus</name>
    <dbReference type="NCBI Taxonomy" id="821"/>
    <lineage>
        <taxon>Bacteria</taxon>
        <taxon>Pseudomonadati</taxon>
        <taxon>Bacteroidota</taxon>
        <taxon>Bacteroidia</taxon>
        <taxon>Bacteroidales</taxon>
        <taxon>Bacteroidaceae</taxon>
        <taxon>Phocaeicola</taxon>
    </lineage>
</organism>
<feature type="transmembrane region" description="Helical" evidence="1">
    <location>
        <begin position="183"/>
        <end position="202"/>
    </location>
</feature>
<dbReference type="GO" id="GO:0016747">
    <property type="term" value="F:acyltransferase activity, transferring groups other than amino-acyl groups"/>
    <property type="evidence" value="ECO:0007669"/>
    <property type="project" value="InterPro"/>
</dbReference>
<feature type="domain" description="Acyltransferase 3" evidence="2">
    <location>
        <begin position="16"/>
        <end position="321"/>
    </location>
</feature>
<feature type="transmembrane region" description="Helical" evidence="1">
    <location>
        <begin position="272"/>
        <end position="294"/>
    </location>
</feature>
<keyword evidence="1" id="KW-0812">Transmembrane</keyword>
<name>A0AAW4V232_PHOVU</name>
<feature type="transmembrane region" description="Helical" evidence="1">
    <location>
        <begin position="39"/>
        <end position="59"/>
    </location>
</feature>
<feature type="transmembrane region" description="Helical" evidence="1">
    <location>
        <begin position="306"/>
        <end position="333"/>
    </location>
</feature>
<gene>
    <name evidence="3" type="ORF">LI282_15960</name>
</gene>
<feature type="transmembrane region" description="Helical" evidence="1">
    <location>
        <begin position="152"/>
        <end position="171"/>
    </location>
</feature>
<comment type="caution">
    <text evidence="3">The sequence shown here is derived from an EMBL/GenBank/DDBJ whole genome shotgun (WGS) entry which is preliminary data.</text>
</comment>
<dbReference type="InterPro" id="IPR052734">
    <property type="entry name" value="Nod_factor_acetyltransferase"/>
</dbReference>
<reference evidence="3" key="1">
    <citation type="submission" date="2021-10" db="EMBL/GenBank/DDBJ databases">
        <title>Collection of gut derived symbiotic bacterial strains cultured from healthy donors.</title>
        <authorList>
            <person name="Lin H."/>
            <person name="Littmann E."/>
            <person name="Kohout C."/>
            <person name="Pamer E.G."/>
        </authorList>
    </citation>
    <scope>NUCLEOTIDE SEQUENCE</scope>
    <source>
        <strain evidence="3">DFI.1.167</strain>
    </source>
</reference>
<keyword evidence="1" id="KW-0472">Membrane</keyword>
<dbReference type="InterPro" id="IPR002656">
    <property type="entry name" value="Acyl_transf_3_dom"/>
</dbReference>
<feature type="transmembrane region" description="Helical" evidence="1">
    <location>
        <begin position="214"/>
        <end position="233"/>
    </location>
</feature>
<evidence type="ECO:0000259" key="2">
    <source>
        <dbReference type="Pfam" id="PF01757"/>
    </source>
</evidence>
<keyword evidence="3" id="KW-0808">Transferase</keyword>
<feature type="transmembrane region" description="Helical" evidence="1">
    <location>
        <begin position="71"/>
        <end position="92"/>
    </location>
</feature>
<keyword evidence="1" id="KW-1133">Transmembrane helix</keyword>
<evidence type="ECO:0000313" key="3">
    <source>
        <dbReference type="EMBL" id="MCB7282523.1"/>
    </source>
</evidence>
<proteinExistence type="predicted"/>
<evidence type="ECO:0000313" key="4">
    <source>
        <dbReference type="Proteomes" id="UP001199363"/>
    </source>
</evidence>
<dbReference type="Pfam" id="PF01757">
    <property type="entry name" value="Acyl_transf_3"/>
    <property type="match status" value="1"/>
</dbReference>
<evidence type="ECO:0000256" key="1">
    <source>
        <dbReference type="SAM" id="Phobius"/>
    </source>
</evidence>
<feature type="transmembrane region" description="Helical" evidence="1">
    <location>
        <begin position="245"/>
        <end position="265"/>
    </location>
</feature>
<dbReference type="EMBL" id="JAJCQG010000057">
    <property type="protein sequence ID" value="MCB7282523.1"/>
    <property type="molecule type" value="Genomic_DNA"/>
</dbReference>
<feature type="transmembrane region" description="Helical" evidence="1">
    <location>
        <begin position="127"/>
        <end position="145"/>
    </location>
</feature>
<accession>A0AAW4V232</accession>
<keyword evidence="3" id="KW-0012">Acyltransferase</keyword>
<dbReference type="Proteomes" id="UP001199363">
    <property type="component" value="Unassembled WGS sequence"/>
</dbReference>
<dbReference type="PANTHER" id="PTHR37312:SF1">
    <property type="entry name" value="MEMBRANE-BOUND ACYLTRANSFERASE YKRP-RELATED"/>
    <property type="match status" value="1"/>
</dbReference>
<dbReference type="PANTHER" id="PTHR37312">
    <property type="entry name" value="MEMBRANE-BOUND ACYLTRANSFERASE YKRP-RELATED"/>
    <property type="match status" value="1"/>
</dbReference>
<dbReference type="RefSeq" id="WP_217768641.1">
    <property type="nucleotide sequence ID" value="NZ_JAHOOU010000052.1"/>
</dbReference>